<proteinExistence type="predicted"/>
<evidence type="ECO:0008006" key="2">
    <source>
        <dbReference type="Google" id="ProtNLM"/>
    </source>
</evidence>
<feature type="non-terminal residue" evidence="1">
    <location>
        <position position="155"/>
    </location>
</feature>
<reference evidence="1" key="1">
    <citation type="submission" date="2018-05" db="EMBL/GenBank/DDBJ databases">
        <authorList>
            <person name="Lanie J.A."/>
            <person name="Ng W.-L."/>
            <person name="Kazmierczak K.M."/>
            <person name="Andrzejewski T.M."/>
            <person name="Davidsen T.M."/>
            <person name="Wayne K.J."/>
            <person name="Tettelin H."/>
            <person name="Glass J.I."/>
            <person name="Rusch D."/>
            <person name="Podicherti R."/>
            <person name="Tsui H.-C.T."/>
            <person name="Winkler M.E."/>
        </authorList>
    </citation>
    <scope>NUCLEOTIDE SEQUENCE</scope>
</reference>
<accession>A0A382PNX5</accession>
<name>A0A382PNX5_9ZZZZ</name>
<evidence type="ECO:0000313" key="1">
    <source>
        <dbReference type="EMBL" id="SVC74338.1"/>
    </source>
</evidence>
<organism evidence="1">
    <name type="scientific">marine metagenome</name>
    <dbReference type="NCBI Taxonomy" id="408172"/>
    <lineage>
        <taxon>unclassified sequences</taxon>
        <taxon>metagenomes</taxon>
        <taxon>ecological metagenomes</taxon>
    </lineage>
</organism>
<gene>
    <name evidence="1" type="ORF">METZ01_LOCUS327192</name>
</gene>
<sequence length="155" mass="16498">MCLTVLFWKRFFRLLMAVALAVCFTPSVALAVDITNANSPYSTTADNTDQHKLKTHNNISLTNDFVINYNNHSAVRANSITGVTITNNGTITNRDVSGKNYAIQAQSGSVTITNSGTIEAAQNYAIDVNKSSSSTITNNVGGIITAGSWAINGAH</sequence>
<protein>
    <recommendedName>
        <fullName evidence="2">Autotransporter</fullName>
    </recommendedName>
</protein>
<dbReference type="EMBL" id="UINC01108325">
    <property type="protein sequence ID" value="SVC74338.1"/>
    <property type="molecule type" value="Genomic_DNA"/>
</dbReference>
<dbReference type="AlphaFoldDB" id="A0A382PNX5"/>